<feature type="compositionally biased region" description="Low complexity" evidence="1">
    <location>
        <begin position="13"/>
        <end position="28"/>
    </location>
</feature>
<dbReference type="OrthoDB" id="20365at2759"/>
<dbReference type="GO" id="GO:0005737">
    <property type="term" value="C:cytoplasm"/>
    <property type="evidence" value="ECO:0007669"/>
    <property type="project" value="TreeGrafter"/>
</dbReference>
<feature type="compositionally biased region" description="Polar residues" evidence="1">
    <location>
        <begin position="37"/>
        <end position="60"/>
    </location>
</feature>
<comment type="caution">
    <text evidence="4">The sequence shown here is derived from an EMBL/GenBank/DDBJ whole genome shotgun (WGS) entry which is preliminary data.</text>
</comment>
<evidence type="ECO:0000259" key="2">
    <source>
        <dbReference type="PROSITE" id="PS50003"/>
    </source>
</evidence>
<evidence type="ECO:0000313" key="5">
    <source>
        <dbReference type="Proteomes" id="UP000076078"/>
    </source>
</evidence>
<feature type="compositionally biased region" description="Basic and acidic residues" evidence="1">
    <location>
        <begin position="1"/>
        <end position="10"/>
    </location>
</feature>
<name>A0A151ZCK1_TIELA</name>
<dbReference type="GO" id="GO:0005085">
    <property type="term" value="F:guanyl-nucleotide exchange factor activity"/>
    <property type="evidence" value="ECO:0007669"/>
    <property type="project" value="InterPro"/>
</dbReference>
<dbReference type="OMA" id="FRVTRCF"/>
<dbReference type="InterPro" id="IPR001849">
    <property type="entry name" value="PH_domain"/>
</dbReference>
<dbReference type="SUPFAM" id="SSF50729">
    <property type="entry name" value="PH domain-like"/>
    <property type="match status" value="1"/>
</dbReference>
<dbReference type="InterPro" id="IPR000219">
    <property type="entry name" value="DH_dom"/>
</dbReference>
<dbReference type="InterPro" id="IPR035899">
    <property type="entry name" value="DBL_dom_sf"/>
</dbReference>
<feature type="compositionally biased region" description="Low complexity" evidence="1">
    <location>
        <begin position="239"/>
        <end position="263"/>
    </location>
</feature>
<evidence type="ECO:0000313" key="4">
    <source>
        <dbReference type="EMBL" id="KYQ91676.1"/>
    </source>
</evidence>
<protein>
    <submittedName>
        <fullName evidence="4">Pleckstrin (PH) domain-containing protein</fullName>
    </submittedName>
</protein>
<dbReference type="Proteomes" id="UP000076078">
    <property type="component" value="Unassembled WGS sequence"/>
</dbReference>
<dbReference type="SMART" id="SM00325">
    <property type="entry name" value="RhoGEF"/>
    <property type="match status" value="1"/>
</dbReference>
<dbReference type="Pfam" id="PF00169">
    <property type="entry name" value="PH"/>
    <property type="match status" value="1"/>
</dbReference>
<feature type="compositionally biased region" description="Polar residues" evidence="1">
    <location>
        <begin position="975"/>
        <end position="999"/>
    </location>
</feature>
<feature type="compositionally biased region" description="Polar residues" evidence="1">
    <location>
        <begin position="305"/>
        <end position="317"/>
    </location>
</feature>
<dbReference type="Gene3D" id="2.30.29.30">
    <property type="entry name" value="Pleckstrin-homology domain (PH domain)/Phosphotyrosine-binding domain (PTB)"/>
    <property type="match status" value="1"/>
</dbReference>
<accession>A0A151ZCK1</accession>
<feature type="compositionally biased region" description="Low complexity" evidence="1">
    <location>
        <begin position="775"/>
        <end position="841"/>
    </location>
</feature>
<feature type="compositionally biased region" description="Polar residues" evidence="1">
    <location>
        <begin position="754"/>
        <end position="774"/>
    </location>
</feature>
<feature type="region of interest" description="Disordered" evidence="1">
    <location>
        <begin position="225"/>
        <end position="355"/>
    </location>
</feature>
<feature type="domain" description="DH" evidence="3">
    <location>
        <begin position="385"/>
        <end position="566"/>
    </location>
</feature>
<dbReference type="Gene3D" id="1.20.900.10">
    <property type="entry name" value="Dbl homology (DH) domain"/>
    <property type="match status" value="1"/>
</dbReference>
<keyword evidence="5" id="KW-1185">Reference proteome</keyword>
<dbReference type="InterPro" id="IPR011993">
    <property type="entry name" value="PH-like_dom_sf"/>
</dbReference>
<dbReference type="InterPro" id="IPR051092">
    <property type="entry name" value="FYVE_RhoGEF_PH"/>
</dbReference>
<proteinExistence type="predicted"/>
<feature type="compositionally biased region" description="Low complexity" evidence="1">
    <location>
        <begin position="281"/>
        <end position="304"/>
    </location>
</feature>
<sequence length="999" mass="110971">MDYDDIDKRKTAPPGVVSTPQPPTTTTNKPPPFRASSVINKSPPLTSLTSNTHKSVIITKTNSLHSSSPDHSNTSSPNTSTNNTNSNSENNNQNSQPLSTEDKKTPPKITPRSSSNQDVLQTTPTPSHQPTKISASPSTSSNSLVRASTSIESFVSELEDHSDVSDDESDETDEEEEEMHDNFLKDVIKGNDSVNALKDQERKELESLAGGTKFRVTRCFVGPVVSSGRQLPKPPQPNATTTTTTTTTTATTTTTPTPTPTTTNIAPKPNSPIPPQATSNATATSPTPTVTATTTTTSTVSTPVHQPSTHNNQQNRKTMIINPAIHRPLPPKKPLPPPPVRKTPPQQVKSYDDPKYQSAALKIQRVYRRYKLTLPYLKLKMLYRYRWNIIQEIVNTEKTYINTLNQLSTNFIEPLRKGSICNQEDVKFIFNGIDSILAINKSLLEGMIKVTENWTPYSCLGKHFSIMINFLRAYTDYVKNFDFVLQRIAQCSKDNKFSLFIAQAEEKCQPRARLESMLITPVQRIPRYVLLLQDLLKHTEESHPDFKDISESLEKMKNVAMQINDTKRQSDNSLKVVEVQNKLVGKFSNIVTAERRYVYEGCLFVGDTNAKSKKIYLFLFNDILIFAKPSSSAKLFNKTKFKFLKCEDLFPSPLLTDIPNNPIMQHCFEIVVQSVEMRFFAENQESKTTWLNQLQKVFSEIEKNQAKDELHINVKKAEEKAKDFKAYVGYQYAALKYKGTRGATLTASSLNESIQQQQNVNNTSPEMNGNFVNINSSNNNNSNNNNNNGTQNSGSLSSSQSSLNLSQSSNNSLSSSTSSDLSNSGTGSPNTSSPGSFNPPSLYRQATFHKMSYQTRMETIKDAEEKTQQLLLEEQNKQEKLNNPTVEDKMTTMKAALPNLVAANKPGNQTFGRSTIANVDEKKSKSSPTLNKIFSIGMSSSSTDKDKEKDKDKDKKKSSSNGSIPTGASKLAPQKSATNLKALNSELSASKQFNQHQNS</sequence>
<dbReference type="PANTHER" id="PTHR12673">
    <property type="entry name" value="FACIOGENITAL DYSPLASIA PROTEIN"/>
    <property type="match status" value="1"/>
</dbReference>
<dbReference type="CDD" id="cd00160">
    <property type="entry name" value="RhoGEF"/>
    <property type="match status" value="1"/>
</dbReference>
<feature type="region of interest" description="Disordered" evidence="1">
    <location>
        <begin position="1"/>
        <end position="188"/>
    </location>
</feature>
<dbReference type="PROSITE" id="PS00741">
    <property type="entry name" value="DH_1"/>
    <property type="match status" value="1"/>
</dbReference>
<dbReference type="PROSITE" id="PS50010">
    <property type="entry name" value="DH_2"/>
    <property type="match status" value="1"/>
</dbReference>
<feature type="compositionally biased region" description="Basic and acidic residues" evidence="1">
    <location>
        <begin position="943"/>
        <end position="957"/>
    </location>
</feature>
<dbReference type="FunCoup" id="A0A151ZCK1">
    <property type="interactions" value="738"/>
</dbReference>
<dbReference type="Pfam" id="PF00621">
    <property type="entry name" value="RhoGEF"/>
    <property type="match status" value="1"/>
</dbReference>
<dbReference type="EMBL" id="LODT01000034">
    <property type="protein sequence ID" value="KYQ91676.1"/>
    <property type="molecule type" value="Genomic_DNA"/>
</dbReference>
<dbReference type="PANTHER" id="PTHR12673:SF152">
    <property type="entry name" value="PLECKSTRIN DOMAIN-CONTAINING PROTEIN"/>
    <property type="match status" value="1"/>
</dbReference>
<gene>
    <name evidence="4" type="ORF">DLAC_07453</name>
</gene>
<feature type="compositionally biased region" description="Low complexity" evidence="1">
    <location>
        <begin position="61"/>
        <end position="99"/>
    </location>
</feature>
<feature type="region of interest" description="Disordered" evidence="1">
    <location>
        <begin position="754"/>
        <end position="842"/>
    </location>
</feature>
<dbReference type="PROSITE" id="PS50003">
    <property type="entry name" value="PH_DOMAIN"/>
    <property type="match status" value="1"/>
</dbReference>
<evidence type="ECO:0000256" key="1">
    <source>
        <dbReference type="SAM" id="MobiDB-lite"/>
    </source>
</evidence>
<dbReference type="InParanoid" id="A0A151ZCK1"/>
<reference evidence="4 5" key="1">
    <citation type="submission" date="2015-12" db="EMBL/GenBank/DDBJ databases">
        <title>Dictyostelia acquired genes for synthesis and detection of signals that induce cell-type specialization by lateral gene transfer from prokaryotes.</title>
        <authorList>
            <person name="Gloeckner G."/>
            <person name="Schaap P."/>
        </authorList>
    </citation>
    <scope>NUCLEOTIDE SEQUENCE [LARGE SCALE GENOMIC DNA]</scope>
    <source>
        <strain evidence="4 5">TK</strain>
    </source>
</reference>
<feature type="compositionally biased region" description="Polar residues" evidence="1">
    <location>
        <begin position="906"/>
        <end position="917"/>
    </location>
</feature>
<organism evidence="4 5">
    <name type="scientific">Tieghemostelium lacteum</name>
    <name type="common">Slime mold</name>
    <name type="synonym">Dictyostelium lacteum</name>
    <dbReference type="NCBI Taxonomy" id="361077"/>
    <lineage>
        <taxon>Eukaryota</taxon>
        <taxon>Amoebozoa</taxon>
        <taxon>Evosea</taxon>
        <taxon>Eumycetozoa</taxon>
        <taxon>Dictyostelia</taxon>
        <taxon>Dictyosteliales</taxon>
        <taxon>Raperosteliaceae</taxon>
        <taxon>Tieghemostelium</taxon>
    </lineage>
</organism>
<evidence type="ECO:0000259" key="3">
    <source>
        <dbReference type="PROSITE" id="PS50010"/>
    </source>
</evidence>
<dbReference type="GO" id="GO:0035556">
    <property type="term" value="P:intracellular signal transduction"/>
    <property type="evidence" value="ECO:0007669"/>
    <property type="project" value="InterPro"/>
</dbReference>
<feature type="compositionally biased region" description="Polar residues" evidence="1">
    <location>
        <begin position="111"/>
        <end position="153"/>
    </location>
</feature>
<dbReference type="SUPFAM" id="SSF48065">
    <property type="entry name" value="DBL homology domain (DH-domain)"/>
    <property type="match status" value="1"/>
</dbReference>
<feature type="region of interest" description="Disordered" evidence="1">
    <location>
        <begin position="904"/>
        <end position="999"/>
    </location>
</feature>
<feature type="domain" description="PH" evidence="2">
    <location>
        <begin position="596"/>
        <end position="699"/>
    </location>
</feature>
<dbReference type="SMART" id="SM00233">
    <property type="entry name" value="PH"/>
    <property type="match status" value="1"/>
</dbReference>
<dbReference type="AlphaFoldDB" id="A0A151ZCK1"/>
<feature type="compositionally biased region" description="Pro residues" evidence="1">
    <location>
        <begin position="331"/>
        <end position="342"/>
    </location>
</feature>
<feature type="compositionally biased region" description="Acidic residues" evidence="1">
    <location>
        <begin position="165"/>
        <end position="179"/>
    </location>
</feature>
<dbReference type="InterPro" id="IPR001331">
    <property type="entry name" value="GDS_CDC24_CS"/>
</dbReference>